<comment type="subcellular location">
    <subcellularLocation>
        <location evidence="1">Membrane</location>
        <topology evidence="1">Multi-pass membrane protein</topology>
    </subcellularLocation>
</comment>
<dbReference type="InterPro" id="IPR027469">
    <property type="entry name" value="Cation_efflux_TMD_sf"/>
</dbReference>
<keyword evidence="8" id="KW-1185">Reference proteome</keyword>
<feature type="transmembrane region" description="Helical" evidence="6">
    <location>
        <begin position="26"/>
        <end position="47"/>
    </location>
</feature>
<name>A0A0C3QTE9_9AGAM</name>
<evidence type="ECO:0000256" key="1">
    <source>
        <dbReference type="ARBA" id="ARBA00004141"/>
    </source>
</evidence>
<dbReference type="GO" id="GO:0008324">
    <property type="term" value="F:monoatomic cation transmembrane transporter activity"/>
    <property type="evidence" value="ECO:0007669"/>
    <property type="project" value="TreeGrafter"/>
</dbReference>
<evidence type="ECO:0000256" key="5">
    <source>
        <dbReference type="ARBA" id="ARBA00023136"/>
    </source>
</evidence>
<dbReference type="Proteomes" id="UP000054248">
    <property type="component" value="Unassembled WGS sequence"/>
</dbReference>
<dbReference type="PANTHER" id="PTHR43840">
    <property type="entry name" value="MITOCHONDRIAL METAL TRANSPORTER 1-RELATED"/>
    <property type="match status" value="1"/>
</dbReference>
<protein>
    <submittedName>
        <fullName evidence="7">Uncharacterized protein</fullName>
    </submittedName>
</protein>
<dbReference type="InterPro" id="IPR050291">
    <property type="entry name" value="CDF_Transporter"/>
</dbReference>
<dbReference type="STRING" id="1051891.A0A0C3QTE9"/>
<evidence type="ECO:0000313" key="8">
    <source>
        <dbReference type="Proteomes" id="UP000054248"/>
    </source>
</evidence>
<dbReference type="OrthoDB" id="78296at2759"/>
<dbReference type="Gene3D" id="1.20.1510.10">
    <property type="entry name" value="Cation efflux protein transmembrane domain"/>
    <property type="match status" value="1"/>
</dbReference>
<dbReference type="AlphaFoldDB" id="A0A0C3QTE9"/>
<reference evidence="8" key="2">
    <citation type="submission" date="2015-01" db="EMBL/GenBank/DDBJ databases">
        <title>Evolutionary Origins and Diversification of the Mycorrhizal Mutualists.</title>
        <authorList>
            <consortium name="DOE Joint Genome Institute"/>
            <consortium name="Mycorrhizal Genomics Consortium"/>
            <person name="Kohler A."/>
            <person name="Kuo A."/>
            <person name="Nagy L.G."/>
            <person name="Floudas D."/>
            <person name="Copeland A."/>
            <person name="Barry K.W."/>
            <person name="Cichocki N."/>
            <person name="Veneault-Fourrey C."/>
            <person name="LaButti K."/>
            <person name="Lindquist E.A."/>
            <person name="Lipzen A."/>
            <person name="Lundell T."/>
            <person name="Morin E."/>
            <person name="Murat C."/>
            <person name="Riley R."/>
            <person name="Ohm R."/>
            <person name="Sun H."/>
            <person name="Tunlid A."/>
            <person name="Henrissat B."/>
            <person name="Grigoriev I.V."/>
            <person name="Hibbett D.S."/>
            <person name="Martin F."/>
        </authorList>
    </citation>
    <scope>NUCLEOTIDE SEQUENCE [LARGE SCALE GENOMIC DNA]</scope>
    <source>
        <strain evidence="8">MUT 4182</strain>
    </source>
</reference>
<dbReference type="GO" id="GO:0016020">
    <property type="term" value="C:membrane"/>
    <property type="evidence" value="ECO:0007669"/>
    <property type="project" value="UniProtKB-SubCell"/>
</dbReference>
<evidence type="ECO:0000313" key="7">
    <source>
        <dbReference type="EMBL" id="KIO31469.1"/>
    </source>
</evidence>
<keyword evidence="5 6" id="KW-0472">Membrane</keyword>
<keyword evidence="3 6" id="KW-0812">Transmembrane</keyword>
<evidence type="ECO:0000256" key="2">
    <source>
        <dbReference type="ARBA" id="ARBA00022448"/>
    </source>
</evidence>
<gene>
    <name evidence="7" type="ORF">M407DRAFT_133609</name>
</gene>
<keyword evidence="2" id="KW-0813">Transport</keyword>
<dbReference type="PANTHER" id="PTHR43840:SF12">
    <property type="entry name" value="CATION DIFFUSION FACILITATOR 1 (AFU_ORTHOLOGUE AFUA_1G14440)"/>
    <property type="match status" value="1"/>
</dbReference>
<reference evidence="7 8" key="1">
    <citation type="submission" date="2014-04" db="EMBL/GenBank/DDBJ databases">
        <authorList>
            <consortium name="DOE Joint Genome Institute"/>
            <person name="Kuo A."/>
            <person name="Girlanda M."/>
            <person name="Perotto S."/>
            <person name="Kohler A."/>
            <person name="Nagy L.G."/>
            <person name="Floudas D."/>
            <person name="Copeland A."/>
            <person name="Barry K.W."/>
            <person name="Cichocki N."/>
            <person name="Veneault-Fourrey C."/>
            <person name="LaButti K."/>
            <person name="Lindquist E.A."/>
            <person name="Lipzen A."/>
            <person name="Lundell T."/>
            <person name="Morin E."/>
            <person name="Murat C."/>
            <person name="Sun H."/>
            <person name="Tunlid A."/>
            <person name="Henrissat B."/>
            <person name="Grigoriev I.V."/>
            <person name="Hibbett D.S."/>
            <person name="Martin F."/>
            <person name="Nordberg H.P."/>
            <person name="Cantor M.N."/>
            <person name="Hua S.X."/>
        </authorList>
    </citation>
    <scope>NUCLEOTIDE SEQUENCE [LARGE SCALE GENOMIC DNA]</scope>
    <source>
        <strain evidence="7 8">MUT 4182</strain>
    </source>
</reference>
<keyword evidence="4 6" id="KW-1133">Transmembrane helix</keyword>
<evidence type="ECO:0000256" key="3">
    <source>
        <dbReference type="ARBA" id="ARBA00022692"/>
    </source>
</evidence>
<dbReference type="EMBL" id="KN822963">
    <property type="protein sequence ID" value="KIO31469.1"/>
    <property type="molecule type" value="Genomic_DNA"/>
</dbReference>
<evidence type="ECO:0000256" key="6">
    <source>
        <dbReference type="SAM" id="Phobius"/>
    </source>
</evidence>
<dbReference type="HOGENOM" id="CLU_3034096_0_0_1"/>
<sequence length="55" mass="6233">MLWEDHRNDLFVNGFAVLMYAGGAKLAWWLNPSGGLIIAVGIIGLWMRTLYKQPQ</sequence>
<evidence type="ECO:0000256" key="4">
    <source>
        <dbReference type="ARBA" id="ARBA00022989"/>
    </source>
</evidence>
<organism evidence="7 8">
    <name type="scientific">Tulasnella calospora MUT 4182</name>
    <dbReference type="NCBI Taxonomy" id="1051891"/>
    <lineage>
        <taxon>Eukaryota</taxon>
        <taxon>Fungi</taxon>
        <taxon>Dikarya</taxon>
        <taxon>Basidiomycota</taxon>
        <taxon>Agaricomycotina</taxon>
        <taxon>Agaricomycetes</taxon>
        <taxon>Cantharellales</taxon>
        <taxon>Tulasnellaceae</taxon>
        <taxon>Tulasnella</taxon>
    </lineage>
</organism>
<dbReference type="SUPFAM" id="SSF161111">
    <property type="entry name" value="Cation efflux protein transmembrane domain-like"/>
    <property type="match status" value="1"/>
</dbReference>
<proteinExistence type="predicted"/>
<accession>A0A0C3QTE9</accession>